<dbReference type="InterPro" id="IPR007076">
    <property type="entry name" value="TfoX_N"/>
</dbReference>
<organism evidence="2">
    <name type="scientific">mine drainage metagenome</name>
    <dbReference type="NCBI Taxonomy" id="410659"/>
    <lineage>
        <taxon>unclassified sequences</taxon>
        <taxon>metagenomes</taxon>
        <taxon>ecological metagenomes</taxon>
    </lineage>
</organism>
<gene>
    <name evidence="2" type="ORF">GALL_66910</name>
</gene>
<reference evidence="2" key="1">
    <citation type="submission" date="2016-10" db="EMBL/GenBank/DDBJ databases">
        <title>Sequence of Gallionella enrichment culture.</title>
        <authorList>
            <person name="Poehlein A."/>
            <person name="Muehling M."/>
            <person name="Daniel R."/>
        </authorList>
    </citation>
    <scope>NUCLEOTIDE SEQUENCE</scope>
</reference>
<feature type="domain" description="TfoX N-terminal" evidence="1">
    <location>
        <begin position="12"/>
        <end position="99"/>
    </location>
</feature>
<dbReference type="Pfam" id="PF04993">
    <property type="entry name" value="TfoX_N"/>
    <property type="match status" value="1"/>
</dbReference>
<proteinExistence type="predicted"/>
<dbReference type="EMBL" id="MLJW01000019">
    <property type="protein sequence ID" value="OIR11834.1"/>
    <property type="molecule type" value="Genomic_DNA"/>
</dbReference>
<dbReference type="AlphaFoldDB" id="A0A1J5STJ3"/>
<dbReference type="SUPFAM" id="SSF159894">
    <property type="entry name" value="YgaC/TfoX-N like"/>
    <property type="match status" value="1"/>
</dbReference>
<name>A0A1J5STJ3_9ZZZZ</name>
<protein>
    <recommendedName>
        <fullName evidence="1">TfoX N-terminal domain-containing protein</fullName>
    </recommendedName>
</protein>
<evidence type="ECO:0000313" key="2">
    <source>
        <dbReference type="EMBL" id="OIR11834.1"/>
    </source>
</evidence>
<sequence>MSTDSFREFALEQLAALEGLRCKRMFGGHGLYSGGGFFGILFDGKLYFKTHPDTLPDYLAAQAATFAPSEKQILRNYREVPVEILEDAVQLTAWARKAAR</sequence>
<dbReference type="Gene3D" id="3.30.1460.30">
    <property type="entry name" value="YgaC/TfoX-N like chaperone"/>
    <property type="match status" value="1"/>
</dbReference>
<comment type="caution">
    <text evidence="2">The sequence shown here is derived from an EMBL/GenBank/DDBJ whole genome shotgun (WGS) entry which is preliminary data.</text>
</comment>
<evidence type="ECO:0000259" key="1">
    <source>
        <dbReference type="Pfam" id="PF04993"/>
    </source>
</evidence>
<accession>A0A1J5STJ3</accession>